<accession>A0AAE0WPY3</accession>
<proteinExistence type="predicted"/>
<dbReference type="EMBL" id="JAUTXT010000013">
    <property type="protein sequence ID" value="KAK3675816.1"/>
    <property type="molecule type" value="Genomic_DNA"/>
</dbReference>
<name>A0AAE0WPY3_9PEZI</name>
<dbReference type="PANTHER" id="PTHR47129">
    <property type="entry name" value="QUINONE OXIDOREDUCTASE 2"/>
    <property type="match status" value="1"/>
</dbReference>
<dbReference type="SUPFAM" id="SSF51735">
    <property type="entry name" value="NAD(P)-binding Rossmann-fold domains"/>
    <property type="match status" value="1"/>
</dbReference>
<dbReference type="InterPro" id="IPR036291">
    <property type="entry name" value="NAD(P)-bd_dom_sf"/>
</dbReference>
<dbReference type="InterPro" id="IPR016040">
    <property type="entry name" value="NAD(P)-bd_dom"/>
</dbReference>
<dbReference type="AlphaFoldDB" id="A0AAE0WPY3"/>
<gene>
    <name evidence="2" type="ORF">LTR78_004457</name>
</gene>
<comment type="caution">
    <text evidence="2">The sequence shown here is derived from an EMBL/GenBank/DDBJ whole genome shotgun (WGS) entry which is preliminary data.</text>
</comment>
<dbReference type="Proteomes" id="UP001274830">
    <property type="component" value="Unassembled WGS sequence"/>
</dbReference>
<organism evidence="2 3">
    <name type="scientific">Recurvomyces mirabilis</name>
    <dbReference type="NCBI Taxonomy" id="574656"/>
    <lineage>
        <taxon>Eukaryota</taxon>
        <taxon>Fungi</taxon>
        <taxon>Dikarya</taxon>
        <taxon>Ascomycota</taxon>
        <taxon>Pezizomycotina</taxon>
        <taxon>Dothideomycetes</taxon>
        <taxon>Dothideomycetidae</taxon>
        <taxon>Mycosphaerellales</taxon>
        <taxon>Teratosphaeriaceae</taxon>
        <taxon>Recurvomyces</taxon>
    </lineage>
</organism>
<dbReference type="InterPro" id="IPR052718">
    <property type="entry name" value="NmrA-type_oxidoreductase"/>
</dbReference>
<dbReference type="Gene3D" id="3.40.50.720">
    <property type="entry name" value="NAD(P)-binding Rossmann-like Domain"/>
    <property type="match status" value="1"/>
</dbReference>
<sequence length="324" mass="36221">MSSSLSYYPIPSNMALVIVGASGKLGFATLNSLLDDGYIASEIVCTTSSDTGAQKLSTFEQKGGCVRRVNWDDDHEAWQAALSGCDKLFLISSARINKDFNDAPPGQGREEDHFRALEAASDAGVKHVYYTSLAFANPSKSRVMTAHERTEAWLKEKWAGGYTIIREGLYNESWPLYFGYYYELQKDARDEVVVGGDSEISWTSIADLGLANALILAAPSQEWDQRTLYLAQKRTRSLKDVAALVSKAKGQDTVLQILSRTEHEAFYTWERGMPKSDVTWWSYTYDALRDNECEIDDPTLEQLLARKGGKPKQMEETVAEMMKA</sequence>
<evidence type="ECO:0000313" key="3">
    <source>
        <dbReference type="Proteomes" id="UP001274830"/>
    </source>
</evidence>
<protein>
    <recommendedName>
        <fullName evidence="1">NAD(P)-binding domain-containing protein</fullName>
    </recommendedName>
</protein>
<reference evidence="2" key="1">
    <citation type="submission" date="2023-07" db="EMBL/GenBank/DDBJ databases">
        <title>Black Yeasts Isolated from many extreme environments.</title>
        <authorList>
            <person name="Coleine C."/>
            <person name="Stajich J.E."/>
            <person name="Selbmann L."/>
        </authorList>
    </citation>
    <scope>NUCLEOTIDE SEQUENCE</scope>
    <source>
        <strain evidence="2">CCFEE 5485</strain>
    </source>
</reference>
<evidence type="ECO:0000259" key="1">
    <source>
        <dbReference type="Pfam" id="PF13460"/>
    </source>
</evidence>
<feature type="domain" description="NAD(P)-binding" evidence="1">
    <location>
        <begin position="20"/>
        <end position="173"/>
    </location>
</feature>
<keyword evidence="3" id="KW-1185">Reference proteome</keyword>
<dbReference type="PANTHER" id="PTHR47129:SF1">
    <property type="entry name" value="NMRA-LIKE DOMAIN-CONTAINING PROTEIN"/>
    <property type="match status" value="1"/>
</dbReference>
<evidence type="ECO:0000313" key="2">
    <source>
        <dbReference type="EMBL" id="KAK3675816.1"/>
    </source>
</evidence>
<dbReference type="Pfam" id="PF13460">
    <property type="entry name" value="NAD_binding_10"/>
    <property type="match status" value="1"/>
</dbReference>
<dbReference type="Gene3D" id="3.90.25.10">
    <property type="entry name" value="UDP-galactose 4-epimerase, domain 1"/>
    <property type="match status" value="1"/>
</dbReference>